<keyword evidence="1" id="KW-0813">Transport</keyword>
<dbReference type="InterPro" id="IPR039426">
    <property type="entry name" value="TonB-dep_rcpt-like"/>
</dbReference>
<dbReference type="SUPFAM" id="SSF56935">
    <property type="entry name" value="Porins"/>
    <property type="match status" value="1"/>
</dbReference>
<dbReference type="Gene3D" id="2.170.130.10">
    <property type="entry name" value="TonB-dependent receptor, plug domain"/>
    <property type="match status" value="1"/>
</dbReference>
<dbReference type="InterPro" id="IPR012910">
    <property type="entry name" value="Plug_dom"/>
</dbReference>
<proteinExistence type="inferred from homology"/>
<organism evidence="3 4">
    <name type="scientific">Flavobacterium pisciphilum</name>
    <dbReference type="NCBI Taxonomy" id="2893755"/>
    <lineage>
        <taxon>Bacteria</taxon>
        <taxon>Pseudomonadati</taxon>
        <taxon>Bacteroidota</taxon>
        <taxon>Flavobacteriia</taxon>
        <taxon>Flavobacteriales</taxon>
        <taxon>Flavobacteriaceae</taxon>
        <taxon>Flavobacterium</taxon>
    </lineage>
</organism>
<name>A0ABS8MR84_9FLAO</name>
<dbReference type="RefSeq" id="WP_229987899.1">
    <property type="nucleotide sequence ID" value="NZ_JAJJMO010000001.1"/>
</dbReference>
<evidence type="ECO:0000256" key="1">
    <source>
        <dbReference type="PROSITE-ProRule" id="PRU01360"/>
    </source>
</evidence>
<keyword evidence="1" id="KW-0998">Cell outer membrane</keyword>
<evidence type="ECO:0000313" key="3">
    <source>
        <dbReference type="EMBL" id="MCC9071273.1"/>
    </source>
</evidence>
<evidence type="ECO:0000313" key="4">
    <source>
        <dbReference type="Proteomes" id="UP001430919"/>
    </source>
</evidence>
<dbReference type="SUPFAM" id="SSF49464">
    <property type="entry name" value="Carboxypeptidase regulatory domain-like"/>
    <property type="match status" value="1"/>
</dbReference>
<comment type="caution">
    <text evidence="3">The sequence shown here is derived from an EMBL/GenBank/DDBJ whole genome shotgun (WGS) entry which is preliminary data.</text>
</comment>
<dbReference type="Pfam" id="PF13715">
    <property type="entry name" value="CarbopepD_reg_2"/>
    <property type="match status" value="1"/>
</dbReference>
<comment type="similarity">
    <text evidence="1">Belongs to the TonB-dependent receptor family.</text>
</comment>
<dbReference type="InterPro" id="IPR037066">
    <property type="entry name" value="Plug_dom_sf"/>
</dbReference>
<dbReference type="PROSITE" id="PS52016">
    <property type="entry name" value="TONB_DEPENDENT_REC_3"/>
    <property type="match status" value="1"/>
</dbReference>
<comment type="subcellular location">
    <subcellularLocation>
        <location evidence="1">Cell outer membrane</location>
        <topology evidence="1">Multi-pass membrane protein</topology>
    </subcellularLocation>
</comment>
<dbReference type="InterPro" id="IPR008969">
    <property type="entry name" value="CarboxyPept-like_regulatory"/>
</dbReference>
<dbReference type="Proteomes" id="UP001430919">
    <property type="component" value="Unassembled WGS sequence"/>
</dbReference>
<dbReference type="EMBL" id="JAJJMO010000001">
    <property type="protein sequence ID" value="MCC9071273.1"/>
    <property type="molecule type" value="Genomic_DNA"/>
</dbReference>
<evidence type="ECO:0000259" key="2">
    <source>
        <dbReference type="Pfam" id="PF07715"/>
    </source>
</evidence>
<reference evidence="3" key="1">
    <citation type="submission" date="2021-11" db="EMBL/GenBank/DDBJ databases">
        <title>Description of novel Flavobacterium species.</title>
        <authorList>
            <person name="Saticioglu I.B."/>
            <person name="Ay H."/>
            <person name="Altun S."/>
            <person name="Duman M."/>
        </authorList>
    </citation>
    <scope>NUCLEOTIDE SEQUENCE</scope>
    <source>
        <strain evidence="3">F-65</strain>
    </source>
</reference>
<keyword evidence="1" id="KW-0472">Membrane</keyword>
<feature type="domain" description="TonB-dependent receptor plug" evidence="2">
    <location>
        <begin position="134"/>
        <end position="246"/>
    </location>
</feature>
<accession>A0ABS8MR84</accession>
<keyword evidence="3" id="KW-0675">Receptor</keyword>
<dbReference type="Gene3D" id="2.60.40.1120">
    <property type="entry name" value="Carboxypeptidase-like, regulatory domain"/>
    <property type="match status" value="1"/>
</dbReference>
<sequence>MKTISLNKGLAALWYPFIFGFYLFCTPALARNTLFSNSQQQTQVSGIVTDGTNPLPGVSISVKNQRNTVVTDFDGKFTITVSPDANLIFTYIGFKNIEIPVARRLLINVQMEQDQTTLQEVKINAGYYSVRESERTGSIVKIKAGDFDKQPVNNPLAVMQGRMAGVNITQNTGVPGGGFNIQIRGLNSIRGDGNDPLYIVNGVPYSSQSLGDPTVSASAISGVTNPLNNLNVSDIESIEVLKDADATAI</sequence>
<gene>
    <name evidence="3" type="ORF">LNQ49_06650</name>
</gene>
<protein>
    <submittedName>
        <fullName evidence="3">TonB-dependent receptor plug domain-containing protein</fullName>
    </submittedName>
</protein>
<dbReference type="Pfam" id="PF07715">
    <property type="entry name" value="Plug"/>
    <property type="match status" value="1"/>
</dbReference>
<keyword evidence="4" id="KW-1185">Reference proteome</keyword>
<keyword evidence="1" id="KW-0812">Transmembrane</keyword>
<keyword evidence="1" id="KW-1134">Transmembrane beta strand</keyword>